<dbReference type="Gene3D" id="3.40.50.150">
    <property type="entry name" value="Vaccinia Virus protein VP39"/>
    <property type="match status" value="1"/>
</dbReference>
<proteinExistence type="predicted"/>
<sequence>MKAQLAQARAWLDQGRYAEAVTQLAVLAAQQPAASQVWVLWGIALVRSDRLDEARGVFEQVGRRFPAQPWRLLGPALIEEVQHHESEAVRAYTEAVAVFTHNVAGWMGLARVQYRQGDLHATRQALARVLSIQPSHADALRLQDKLNEPRKVDVINRLIERRGLQRYLEYNKPRCELALPEVVCPERTLVCIAEHLDETRYDAQVRIETTQIRTTYVQETPYLHPEALPSLGQTFDIIFFDPTHFRPEVDHGLVHLCRLLTPGGYLVVHDCFPKDPALVGDVCPSGNWCGRTYQAFANFHRYNREASWVVDIDFGVGLIRNQGLRLDYPLEEGPELADMLAQPERYNRVLSMAEFIDQVDAGSV</sequence>
<accession>A0A221KHG0</accession>
<dbReference type="EMBL" id="CP022423">
    <property type="protein sequence ID" value="ASM78478.1"/>
    <property type="molecule type" value="Genomic_DNA"/>
</dbReference>
<dbReference type="Pfam" id="PF13578">
    <property type="entry name" value="Methyltransf_24"/>
    <property type="match status" value="1"/>
</dbReference>
<dbReference type="InterPro" id="IPR031636">
    <property type="entry name" value="PknG_TPR"/>
</dbReference>
<evidence type="ECO:0000313" key="2">
    <source>
        <dbReference type="EMBL" id="ASM78478.1"/>
    </source>
</evidence>
<dbReference type="RefSeq" id="WP_089417399.1">
    <property type="nucleotide sequence ID" value="NZ_CP022423.1"/>
</dbReference>
<dbReference type="InterPro" id="IPR011990">
    <property type="entry name" value="TPR-like_helical_dom_sf"/>
</dbReference>
<dbReference type="KEGG" id="vff:VITFI_CDS2701"/>
<dbReference type="SUPFAM" id="SSF53335">
    <property type="entry name" value="S-adenosyl-L-methionine-dependent methyltransferases"/>
    <property type="match status" value="1"/>
</dbReference>
<evidence type="ECO:0000259" key="1">
    <source>
        <dbReference type="Pfam" id="PF16918"/>
    </source>
</evidence>
<protein>
    <recommendedName>
        <fullName evidence="1">Protein kinase G tetratricopeptide repeat containing domain-containing protein</fullName>
    </recommendedName>
</protein>
<dbReference type="Gene3D" id="1.25.40.10">
    <property type="entry name" value="Tetratricopeptide repeat domain"/>
    <property type="match status" value="2"/>
</dbReference>
<organism evidence="2 3">
    <name type="scientific">Vitreoscilla filiformis</name>
    <dbReference type="NCBI Taxonomy" id="63"/>
    <lineage>
        <taxon>Bacteria</taxon>
        <taxon>Pseudomonadati</taxon>
        <taxon>Pseudomonadota</taxon>
        <taxon>Betaproteobacteria</taxon>
        <taxon>Neisseriales</taxon>
        <taxon>Neisseriaceae</taxon>
        <taxon>Vitreoscilla</taxon>
    </lineage>
</organism>
<dbReference type="Pfam" id="PF16918">
    <property type="entry name" value="PknG_TPR"/>
    <property type="match status" value="1"/>
</dbReference>
<dbReference type="OrthoDB" id="8767516at2"/>
<dbReference type="InterPro" id="IPR029063">
    <property type="entry name" value="SAM-dependent_MTases_sf"/>
</dbReference>
<dbReference type="Proteomes" id="UP000199729">
    <property type="component" value="Chromosome"/>
</dbReference>
<dbReference type="SUPFAM" id="SSF48452">
    <property type="entry name" value="TPR-like"/>
    <property type="match status" value="1"/>
</dbReference>
<keyword evidence="3" id="KW-1185">Reference proteome</keyword>
<evidence type="ECO:0000313" key="3">
    <source>
        <dbReference type="Proteomes" id="UP000199729"/>
    </source>
</evidence>
<reference evidence="2 3" key="1">
    <citation type="submission" date="2017-07" db="EMBL/GenBank/DDBJ databases">
        <title>Complete Genome Sequence of the cosmetic ferment Vitreoscilla filiformis (ATCC15551).</title>
        <authorList>
            <person name="Contreras S."/>
            <person name="Sagory-Zalkind P."/>
            <person name="Blanquart H."/>
            <person name="Iltis A."/>
            <person name="Morand S.C."/>
        </authorList>
    </citation>
    <scope>NUCLEOTIDE SEQUENCE [LARGE SCALE GENOMIC DNA]</scope>
    <source>
        <strain evidence="2 3">ATCC 15551</strain>
    </source>
</reference>
<gene>
    <name evidence="2" type="ORF">VITFI_CDS2701</name>
</gene>
<dbReference type="AlphaFoldDB" id="A0A221KHG0"/>
<feature type="domain" description="Protein kinase G tetratricopeptide repeat containing" evidence="1">
    <location>
        <begin position="3"/>
        <end position="137"/>
    </location>
</feature>
<name>A0A221KHG0_VITFI</name>